<evidence type="ECO:0000313" key="11">
    <source>
        <dbReference type="Proteomes" id="UP000314982"/>
    </source>
</evidence>
<dbReference type="InterPro" id="IPR023184">
    <property type="entry name" value="Ubol_cytC_Rdtase_hinge_dom"/>
</dbReference>
<keyword evidence="6" id="KW-0249">Electron transport</keyword>
<feature type="domain" description="Ubiquinol-cytochrome C reductase hinge" evidence="9">
    <location>
        <begin position="50"/>
        <end position="89"/>
    </location>
</feature>
<evidence type="ECO:0000256" key="2">
    <source>
        <dbReference type="ARBA" id="ARBA00006498"/>
    </source>
</evidence>
<comment type="similarity">
    <text evidence="2">Belongs to the UQCRH/QCR6 family.</text>
</comment>
<keyword evidence="8" id="KW-0472">Membrane</keyword>
<dbReference type="InterPro" id="IPR036811">
    <property type="entry name" value="Ubol_cytC_Rdtase_hinge_dom_sf"/>
</dbReference>
<keyword evidence="3" id="KW-0813">Transport</keyword>
<evidence type="ECO:0000256" key="3">
    <source>
        <dbReference type="ARBA" id="ARBA00022448"/>
    </source>
</evidence>
<keyword evidence="11" id="KW-1185">Reference proteome</keyword>
<proteinExistence type="inferred from homology"/>
<evidence type="ECO:0000256" key="5">
    <source>
        <dbReference type="ARBA" id="ARBA00022792"/>
    </source>
</evidence>
<dbReference type="GeneTree" id="ENSGT00960000186850"/>
<reference evidence="11" key="1">
    <citation type="submission" date="2018-06" db="EMBL/GenBank/DDBJ databases">
        <title>Genome assembly of Danube salmon.</title>
        <authorList>
            <person name="Macqueen D.J."/>
            <person name="Gundappa M.K."/>
        </authorList>
    </citation>
    <scope>NUCLEOTIDE SEQUENCE [LARGE SCALE GENOMIC DNA]</scope>
</reference>
<keyword evidence="7" id="KW-0496">Mitochondrion</keyword>
<evidence type="ECO:0000256" key="1">
    <source>
        <dbReference type="ARBA" id="ARBA00004273"/>
    </source>
</evidence>
<evidence type="ECO:0000259" key="9">
    <source>
        <dbReference type="Pfam" id="PF02320"/>
    </source>
</evidence>
<protein>
    <recommendedName>
        <fullName evidence="9">Ubiquinol-cytochrome C reductase hinge domain-containing protein</fullName>
    </recommendedName>
</protein>
<evidence type="ECO:0000256" key="7">
    <source>
        <dbReference type="ARBA" id="ARBA00023128"/>
    </source>
</evidence>
<dbReference type="Gene3D" id="1.10.287.20">
    <property type="entry name" value="Ubiquinol-cytochrome C reductase hinge domain"/>
    <property type="match status" value="1"/>
</dbReference>
<reference evidence="10" key="3">
    <citation type="submission" date="2025-09" db="UniProtKB">
        <authorList>
            <consortium name="Ensembl"/>
        </authorList>
    </citation>
    <scope>IDENTIFICATION</scope>
</reference>
<evidence type="ECO:0000256" key="6">
    <source>
        <dbReference type="ARBA" id="ARBA00022982"/>
    </source>
</evidence>
<dbReference type="Pfam" id="PF02320">
    <property type="entry name" value="UCR_hinge"/>
    <property type="match status" value="1"/>
</dbReference>
<dbReference type="Proteomes" id="UP000314982">
    <property type="component" value="Unassembled WGS sequence"/>
</dbReference>
<dbReference type="Ensembl" id="ENSHHUT00000046038.1">
    <property type="protein sequence ID" value="ENSHHUP00000044390.1"/>
    <property type="gene ID" value="ENSHHUG00000027174.1"/>
</dbReference>
<organism evidence="10 11">
    <name type="scientific">Hucho hucho</name>
    <name type="common">huchen</name>
    <dbReference type="NCBI Taxonomy" id="62062"/>
    <lineage>
        <taxon>Eukaryota</taxon>
        <taxon>Metazoa</taxon>
        <taxon>Chordata</taxon>
        <taxon>Craniata</taxon>
        <taxon>Vertebrata</taxon>
        <taxon>Euteleostomi</taxon>
        <taxon>Actinopterygii</taxon>
        <taxon>Neopterygii</taxon>
        <taxon>Teleostei</taxon>
        <taxon>Protacanthopterygii</taxon>
        <taxon>Salmoniformes</taxon>
        <taxon>Salmonidae</taxon>
        <taxon>Salmoninae</taxon>
        <taxon>Hucho</taxon>
    </lineage>
</organism>
<sequence>MFFFKSVNEAELTVSLPDKALLMARCNSGKVLGQLYVGQVQLMYCLVLYTVRTKCEASEHCALTRKRLEACAARVGSRSHTEEECTEELPTCTGPLCKCNIC</sequence>
<dbReference type="GO" id="GO:0005743">
    <property type="term" value="C:mitochondrial inner membrane"/>
    <property type="evidence" value="ECO:0007669"/>
    <property type="project" value="UniProtKB-SubCell"/>
</dbReference>
<evidence type="ECO:0000313" key="10">
    <source>
        <dbReference type="Ensembl" id="ENSHHUP00000044390.1"/>
    </source>
</evidence>
<evidence type="ECO:0000256" key="4">
    <source>
        <dbReference type="ARBA" id="ARBA00022660"/>
    </source>
</evidence>
<dbReference type="AlphaFoldDB" id="A0A4W5N495"/>
<evidence type="ECO:0000256" key="8">
    <source>
        <dbReference type="ARBA" id="ARBA00023136"/>
    </source>
</evidence>
<dbReference type="STRING" id="62062.ENSHHUP00000044390"/>
<keyword evidence="4" id="KW-0679">Respiratory chain</keyword>
<comment type="subcellular location">
    <subcellularLocation>
        <location evidence="1">Mitochondrion inner membrane</location>
    </subcellularLocation>
</comment>
<reference evidence="10" key="2">
    <citation type="submission" date="2025-08" db="UniProtKB">
        <authorList>
            <consortium name="Ensembl"/>
        </authorList>
    </citation>
    <scope>IDENTIFICATION</scope>
</reference>
<name>A0A4W5N495_9TELE</name>
<accession>A0A4W5N495</accession>
<dbReference type="SUPFAM" id="SSF81531">
    <property type="entry name" value="Non-heme 11 kDa protein of cytochrome bc1 complex (Ubiquinol-cytochrome c reductase)"/>
    <property type="match status" value="1"/>
</dbReference>
<keyword evidence="5" id="KW-0999">Mitochondrion inner membrane</keyword>